<comment type="pathway">
    <text evidence="2">Cofactor biosynthesis; thiamine diphosphate biosynthesis.</text>
</comment>
<dbReference type="PROSITE" id="PS51318">
    <property type="entry name" value="TAT"/>
    <property type="match status" value="1"/>
</dbReference>
<comment type="function">
    <text evidence="1">Responsible for the formation of the pyrimidine heterocycle in the thiamine biosynthesis pathway. Catalyzes the formation of hydroxymethylpyrimidine phosphate (HMP-P) from histidine and pyridoxal phosphate (PLP). The protein uses PLP and the active site histidine to form HMP-P, generating an inactive enzyme. The enzyme can only undergo a single turnover, which suggests it is a suicide enzyme.</text>
</comment>
<evidence type="ECO:0000256" key="4">
    <source>
        <dbReference type="ARBA" id="ARBA00011738"/>
    </source>
</evidence>
<comment type="caution">
    <text evidence="14">The sequence shown here is derived from an EMBL/GenBank/DDBJ whole genome shotgun (WGS) entry which is preliminary data.</text>
</comment>
<dbReference type="EMBL" id="QQAV01000013">
    <property type="protein sequence ID" value="RDI19071.1"/>
    <property type="molecule type" value="Genomic_DNA"/>
</dbReference>
<dbReference type="GO" id="GO:0009228">
    <property type="term" value="P:thiamine biosynthetic process"/>
    <property type="evidence" value="ECO:0007669"/>
    <property type="project" value="UniProtKB-KW"/>
</dbReference>
<dbReference type="InterPro" id="IPR027939">
    <property type="entry name" value="NMT1/THI5"/>
</dbReference>
<gene>
    <name evidence="14" type="ORF">DFR41_11353</name>
</gene>
<evidence type="ECO:0000256" key="10">
    <source>
        <dbReference type="ARBA" id="ARBA00033171"/>
    </source>
</evidence>
<dbReference type="InterPro" id="IPR006311">
    <property type="entry name" value="TAT_signal"/>
</dbReference>
<dbReference type="GO" id="GO:0046872">
    <property type="term" value="F:metal ion binding"/>
    <property type="evidence" value="ECO:0007669"/>
    <property type="project" value="UniProtKB-KW"/>
</dbReference>
<dbReference type="InterPro" id="IPR015168">
    <property type="entry name" value="SsuA/THI5"/>
</dbReference>
<proteinExistence type="inferred from homology"/>
<keyword evidence="8" id="KW-0784">Thiamine biosynthesis</keyword>
<keyword evidence="7" id="KW-0663">Pyridoxal phosphate</keyword>
<reference evidence="14 15" key="1">
    <citation type="submission" date="2018-07" db="EMBL/GenBank/DDBJ databases">
        <title>Genomic Encyclopedia of Type Strains, Phase IV (KMG-IV): sequencing the most valuable type-strain genomes for metagenomic binning, comparative biology and taxonomic classification.</title>
        <authorList>
            <person name="Goeker M."/>
        </authorList>
    </citation>
    <scope>NUCLEOTIDE SEQUENCE [LARGE SCALE GENOMIC DNA]</scope>
    <source>
        <strain evidence="14 15">DSM 21352</strain>
    </source>
</reference>
<evidence type="ECO:0000256" key="11">
    <source>
        <dbReference type="ARBA" id="ARBA00048179"/>
    </source>
</evidence>
<dbReference type="Proteomes" id="UP000255265">
    <property type="component" value="Unassembled WGS sequence"/>
</dbReference>
<feature type="signal peptide" evidence="12">
    <location>
        <begin position="1"/>
        <end position="28"/>
    </location>
</feature>
<dbReference type="Pfam" id="PF09084">
    <property type="entry name" value="NMT1"/>
    <property type="match status" value="1"/>
</dbReference>
<evidence type="ECO:0000256" key="1">
    <source>
        <dbReference type="ARBA" id="ARBA00003469"/>
    </source>
</evidence>
<evidence type="ECO:0000256" key="3">
    <source>
        <dbReference type="ARBA" id="ARBA00009406"/>
    </source>
</evidence>
<dbReference type="RefSeq" id="WP_114804525.1">
    <property type="nucleotide sequence ID" value="NZ_QQAV01000013.1"/>
</dbReference>
<comment type="catalytic activity">
    <reaction evidence="11">
        <text>N(6)-(pyridoxal phosphate)-L-lysyl-[4-amino-5-hydroxymethyl-2-methylpyrimidine phosphate synthase] + L-histidyl-[4-amino-5-hydroxymethyl-2-methylpyrimidine phosphate synthase] + 2 Fe(3+) + 4 H2O = L-lysyl-[4-amino-5-hydroxymethyl-2-methylpyrimidine phosphate synthase] + (2S)-2-amino-5-hydroxy-4-oxopentanoyl-[4-amino-5-hydroxymethyl-2-methylpyrimidine phosphate synthase] + 4-amino-2-methyl-5-(phosphooxymethyl)pyrimidine + 3-oxopropanoate + 2 Fe(2+) + 2 H(+)</text>
        <dbReference type="Rhea" id="RHEA:65756"/>
        <dbReference type="Rhea" id="RHEA-COMP:16892"/>
        <dbReference type="Rhea" id="RHEA-COMP:16893"/>
        <dbReference type="Rhea" id="RHEA-COMP:16894"/>
        <dbReference type="Rhea" id="RHEA-COMP:16895"/>
        <dbReference type="ChEBI" id="CHEBI:15377"/>
        <dbReference type="ChEBI" id="CHEBI:15378"/>
        <dbReference type="ChEBI" id="CHEBI:29033"/>
        <dbReference type="ChEBI" id="CHEBI:29034"/>
        <dbReference type="ChEBI" id="CHEBI:29969"/>
        <dbReference type="ChEBI" id="CHEBI:29979"/>
        <dbReference type="ChEBI" id="CHEBI:33190"/>
        <dbReference type="ChEBI" id="CHEBI:58354"/>
        <dbReference type="ChEBI" id="CHEBI:143915"/>
        <dbReference type="ChEBI" id="CHEBI:157692"/>
    </reaction>
    <physiologicalReaction direction="left-to-right" evidence="11">
        <dbReference type="Rhea" id="RHEA:65757"/>
    </physiologicalReaction>
</comment>
<dbReference type="PANTHER" id="PTHR31528:SF1">
    <property type="entry name" value="4-AMINO-5-HYDROXYMETHYL-2-METHYLPYRIMIDINE PHOSPHATE SYNTHASE THI11-RELATED"/>
    <property type="match status" value="1"/>
</dbReference>
<dbReference type="AlphaFoldDB" id="A0A370F8K8"/>
<feature type="domain" description="SsuA/THI5-like" evidence="13">
    <location>
        <begin position="45"/>
        <end position="262"/>
    </location>
</feature>
<dbReference type="GO" id="GO:0016740">
    <property type="term" value="F:transferase activity"/>
    <property type="evidence" value="ECO:0007669"/>
    <property type="project" value="UniProtKB-KW"/>
</dbReference>
<evidence type="ECO:0000256" key="5">
    <source>
        <dbReference type="ARBA" id="ARBA00022679"/>
    </source>
</evidence>
<sequence length="346" mass="37086">MTLFSRRRWLAQTSLAAASMALPTLGRAQSPVKIKFQMDWRVDGQSAPFYYSLAKGYFEKEGLDVSFDVGAGSAMAVNRLASGSYDMGYGDVNALIEFFGSGAPAVARPQAVYQTLDQTPAGVMVLTKSGVTAPAGLAGKTLGAPVFDAGRKLWPLFAKVQGLPVDAVKWQSMDPGLREVMLVRGDVDGVTGFQPSGLISAIAAGAKEEDLRVFLYKDFGVNVYGNAILATSKFIAEQPQAVAAFLRAYNKGLKEVIANPEEGVAIVRQREPLVNAAVEVRRLKGLIDVCIVSPTTRAQGLGEADMARLEKQIDDVSTAFNLKSKPTAATLFNPAFLPSKRDRMLA</sequence>
<evidence type="ECO:0000256" key="2">
    <source>
        <dbReference type="ARBA" id="ARBA00004948"/>
    </source>
</evidence>
<evidence type="ECO:0000256" key="7">
    <source>
        <dbReference type="ARBA" id="ARBA00022898"/>
    </source>
</evidence>
<evidence type="ECO:0000256" key="6">
    <source>
        <dbReference type="ARBA" id="ARBA00022723"/>
    </source>
</evidence>
<keyword evidence="9" id="KW-0408">Iron</keyword>
<dbReference type="Gene3D" id="3.40.190.10">
    <property type="entry name" value="Periplasmic binding protein-like II"/>
    <property type="match status" value="2"/>
</dbReference>
<evidence type="ECO:0000256" key="9">
    <source>
        <dbReference type="ARBA" id="ARBA00023004"/>
    </source>
</evidence>
<evidence type="ECO:0000313" key="15">
    <source>
        <dbReference type="Proteomes" id="UP000255265"/>
    </source>
</evidence>
<organism evidence="14 15">
    <name type="scientific">Pseudacidovorax intermedius</name>
    <dbReference type="NCBI Taxonomy" id="433924"/>
    <lineage>
        <taxon>Bacteria</taxon>
        <taxon>Pseudomonadati</taxon>
        <taxon>Pseudomonadota</taxon>
        <taxon>Betaproteobacteria</taxon>
        <taxon>Burkholderiales</taxon>
        <taxon>Comamonadaceae</taxon>
        <taxon>Pseudacidovorax</taxon>
    </lineage>
</organism>
<feature type="chain" id="PRO_5016629464" description="Thiamine pyrimidine synthase" evidence="12">
    <location>
        <begin position="29"/>
        <end position="346"/>
    </location>
</feature>
<comment type="subunit">
    <text evidence="4">Homodimer.</text>
</comment>
<keyword evidence="15" id="KW-1185">Reference proteome</keyword>
<keyword evidence="6" id="KW-0479">Metal-binding</keyword>
<keyword evidence="12" id="KW-0732">Signal</keyword>
<dbReference type="SUPFAM" id="SSF53850">
    <property type="entry name" value="Periplasmic binding protein-like II"/>
    <property type="match status" value="1"/>
</dbReference>
<evidence type="ECO:0000259" key="13">
    <source>
        <dbReference type="Pfam" id="PF09084"/>
    </source>
</evidence>
<protein>
    <recommendedName>
        <fullName evidence="10">Thiamine pyrimidine synthase</fullName>
    </recommendedName>
</protein>
<evidence type="ECO:0000256" key="12">
    <source>
        <dbReference type="SAM" id="SignalP"/>
    </source>
</evidence>
<evidence type="ECO:0000256" key="8">
    <source>
        <dbReference type="ARBA" id="ARBA00022977"/>
    </source>
</evidence>
<accession>A0A370F8K8</accession>
<dbReference type="PANTHER" id="PTHR31528">
    <property type="entry name" value="4-AMINO-5-HYDROXYMETHYL-2-METHYLPYRIMIDINE PHOSPHATE SYNTHASE THI11-RELATED"/>
    <property type="match status" value="1"/>
</dbReference>
<comment type="similarity">
    <text evidence="3">Belongs to the NMT1/THI5 family.</text>
</comment>
<dbReference type="OrthoDB" id="8555942at2"/>
<name>A0A370F8K8_9BURK</name>
<keyword evidence="5" id="KW-0808">Transferase</keyword>
<evidence type="ECO:0000313" key="14">
    <source>
        <dbReference type="EMBL" id="RDI19071.1"/>
    </source>
</evidence>